<evidence type="ECO:0000259" key="2">
    <source>
        <dbReference type="Pfam" id="PF20789"/>
    </source>
</evidence>
<organism evidence="3 4">
    <name type="scientific">Nocardia ninae NBRC 108245</name>
    <dbReference type="NCBI Taxonomy" id="1210091"/>
    <lineage>
        <taxon>Bacteria</taxon>
        <taxon>Bacillati</taxon>
        <taxon>Actinomycetota</taxon>
        <taxon>Actinomycetes</taxon>
        <taxon>Mycobacteriales</taxon>
        <taxon>Nocardiaceae</taxon>
        <taxon>Nocardia</taxon>
    </lineage>
</organism>
<gene>
    <name evidence="3" type="ORF">NN4_02340</name>
</gene>
<dbReference type="Gene3D" id="2.40.160.210">
    <property type="entry name" value="Acyl-CoA thioesterase, double hotdog domain"/>
    <property type="match status" value="1"/>
</dbReference>
<dbReference type="InterPro" id="IPR049450">
    <property type="entry name" value="ACOT8-like_C"/>
</dbReference>
<dbReference type="Pfam" id="PF20789">
    <property type="entry name" value="4HBT_3C"/>
    <property type="match status" value="1"/>
</dbReference>
<protein>
    <recommendedName>
        <fullName evidence="5">Thioesterase</fullName>
    </recommendedName>
</protein>
<reference evidence="3 4" key="1">
    <citation type="submission" date="2019-07" db="EMBL/GenBank/DDBJ databases">
        <title>Whole genome shotgun sequence of Nocardia ninae NBRC 108245.</title>
        <authorList>
            <person name="Hosoyama A."/>
            <person name="Uohara A."/>
            <person name="Ohji S."/>
            <person name="Ichikawa N."/>
        </authorList>
    </citation>
    <scope>NUCLEOTIDE SEQUENCE [LARGE SCALE GENOMIC DNA]</scope>
    <source>
        <strain evidence="3 4">NBRC 108245</strain>
    </source>
</reference>
<dbReference type="InterPro" id="IPR049449">
    <property type="entry name" value="TesB_ACOT8-like_N"/>
</dbReference>
<evidence type="ECO:0000259" key="1">
    <source>
        <dbReference type="Pfam" id="PF13622"/>
    </source>
</evidence>
<feature type="domain" description="Acyl-CoA thioesterase-like N-terminal HotDog" evidence="1">
    <location>
        <begin position="114"/>
        <end position="196"/>
    </location>
</feature>
<evidence type="ECO:0008006" key="5">
    <source>
        <dbReference type="Google" id="ProtNLM"/>
    </source>
</evidence>
<dbReference type="Proteomes" id="UP000321424">
    <property type="component" value="Unassembled WGS sequence"/>
</dbReference>
<name>A0A511M526_9NOCA</name>
<dbReference type="Pfam" id="PF13622">
    <property type="entry name" value="4HBT_3"/>
    <property type="match status" value="1"/>
</dbReference>
<dbReference type="EMBL" id="BJXA01000001">
    <property type="protein sequence ID" value="GEM35715.1"/>
    <property type="molecule type" value="Genomic_DNA"/>
</dbReference>
<evidence type="ECO:0000313" key="3">
    <source>
        <dbReference type="EMBL" id="GEM35715.1"/>
    </source>
</evidence>
<dbReference type="SUPFAM" id="SSF54637">
    <property type="entry name" value="Thioesterase/thiol ester dehydrase-isomerase"/>
    <property type="match status" value="2"/>
</dbReference>
<dbReference type="PANTHER" id="PTHR38110:SF1">
    <property type="entry name" value="THIOESTERASE DOMAIN-CONTAINING PROTEIN"/>
    <property type="match status" value="1"/>
</dbReference>
<accession>A0A511M526</accession>
<dbReference type="AlphaFoldDB" id="A0A511M526"/>
<feature type="domain" description="Acyl-CoA thioesterase-like C-terminal" evidence="2">
    <location>
        <begin position="223"/>
        <end position="350"/>
    </location>
</feature>
<dbReference type="InterPro" id="IPR029069">
    <property type="entry name" value="HotDog_dom_sf"/>
</dbReference>
<dbReference type="InterPro" id="IPR042171">
    <property type="entry name" value="Acyl-CoA_hotdog"/>
</dbReference>
<keyword evidence="4" id="KW-1185">Reference proteome</keyword>
<dbReference type="InterPro" id="IPR052389">
    <property type="entry name" value="Sec_Metab_Biosynth-Assoc"/>
</dbReference>
<comment type="caution">
    <text evidence="3">The sequence shown here is derived from an EMBL/GenBank/DDBJ whole genome shotgun (WGS) entry which is preliminary data.</text>
</comment>
<sequence length="352" mass="38083">MSPRGRHRAGIDPALSDTRIHGNCLHLFLLSPGHSPFAGSAHPSVLTEYFVLLPAKDWLVSRAGGKAAKIACELAHAPFDRQDRGMTTTAGFVFDRDTTSEPVGEHEFGLTLSDRWTTFIGTSNGGYLLASCLQALRRELPQPDLLSASAHFLRPGSPGPARITTDIARVGRRTATGQATLLRDDREILRVLATFTDLAAAEGPTLVRGEPPVLPPPEQCFDPADSYPSKPPTLFERVEIRIPEVPGFWRGEPGGTTASEFWMRLADGRAADPIALACLVDAAAPIVFDLGVSGSATIELTVHIRKRPAPGWLACRVSTNYLMDGFHDEDFEIWDSTGVLVAQSRQLAIVST</sequence>
<evidence type="ECO:0000313" key="4">
    <source>
        <dbReference type="Proteomes" id="UP000321424"/>
    </source>
</evidence>
<proteinExistence type="predicted"/>
<dbReference type="PANTHER" id="PTHR38110">
    <property type="entry name" value="CHROMOSOME 23, WHOLE GENOME SHOTGUN SEQUENCE"/>
    <property type="match status" value="1"/>
</dbReference>